<dbReference type="AlphaFoldDB" id="A0A6A4HGP9"/>
<dbReference type="Proteomes" id="UP000799118">
    <property type="component" value="Unassembled WGS sequence"/>
</dbReference>
<reference evidence="1" key="1">
    <citation type="journal article" date="2019" name="Environ. Microbiol.">
        <title>Fungal ecological strategies reflected in gene transcription - a case study of two litter decomposers.</title>
        <authorList>
            <person name="Barbi F."/>
            <person name="Kohler A."/>
            <person name="Barry K."/>
            <person name="Baskaran P."/>
            <person name="Daum C."/>
            <person name="Fauchery L."/>
            <person name="Ihrmark K."/>
            <person name="Kuo A."/>
            <person name="LaButti K."/>
            <person name="Lipzen A."/>
            <person name="Morin E."/>
            <person name="Grigoriev I.V."/>
            <person name="Henrissat B."/>
            <person name="Lindahl B."/>
            <person name="Martin F."/>
        </authorList>
    </citation>
    <scope>NUCLEOTIDE SEQUENCE</scope>
    <source>
        <strain evidence="1">JB14</strain>
    </source>
</reference>
<sequence>MEVTTANAGKLLTRASGTCYCCAPIAGTNKFLMLEMFDCLYTPDALVNLISLGAFLEKNYSLYVSIDTAKIYIPGTQRKFIIADIRHHLRLLRGNFITNEAEGSSDPASQVMATFSPRVPNGNLFHKCFGHLGQETTNEMLQGDYAIGLKQWNGTMMRKLCDSCLKR</sequence>
<name>A0A6A4HGP9_9AGAR</name>
<protein>
    <recommendedName>
        <fullName evidence="3">GAG-pre-integrase domain-containing protein</fullName>
    </recommendedName>
</protein>
<keyword evidence="2" id="KW-1185">Reference proteome</keyword>
<evidence type="ECO:0000313" key="2">
    <source>
        <dbReference type="Proteomes" id="UP000799118"/>
    </source>
</evidence>
<dbReference type="OrthoDB" id="3025757at2759"/>
<evidence type="ECO:0000313" key="1">
    <source>
        <dbReference type="EMBL" id="KAE9396367.1"/>
    </source>
</evidence>
<dbReference type="EMBL" id="ML769514">
    <property type="protein sequence ID" value="KAE9396367.1"/>
    <property type="molecule type" value="Genomic_DNA"/>
</dbReference>
<organism evidence="1 2">
    <name type="scientific">Gymnopus androsaceus JB14</name>
    <dbReference type="NCBI Taxonomy" id="1447944"/>
    <lineage>
        <taxon>Eukaryota</taxon>
        <taxon>Fungi</taxon>
        <taxon>Dikarya</taxon>
        <taxon>Basidiomycota</taxon>
        <taxon>Agaricomycotina</taxon>
        <taxon>Agaricomycetes</taxon>
        <taxon>Agaricomycetidae</taxon>
        <taxon>Agaricales</taxon>
        <taxon>Marasmiineae</taxon>
        <taxon>Omphalotaceae</taxon>
        <taxon>Gymnopus</taxon>
    </lineage>
</organism>
<accession>A0A6A4HGP9</accession>
<gene>
    <name evidence="1" type="ORF">BT96DRAFT_996743</name>
</gene>
<proteinExistence type="predicted"/>
<evidence type="ECO:0008006" key="3">
    <source>
        <dbReference type="Google" id="ProtNLM"/>
    </source>
</evidence>